<dbReference type="Gene3D" id="3.40.720.10">
    <property type="entry name" value="Alkaline Phosphatase, subunit A"/>
    <property type="match status" value="1"/>
</dbReference>
<dbReference type="EMBL" id="BPQB01000056">
    <property type="protein sequence ID" value="GJE96100.1"/>
    <property type="molecule type" value="Genomic_DNA"/>
</dbReference>
<dbReference type="GO" id="GO:0009395">
    <property type="term" value="P:phospholipid catabolic process"/>
    <property type="evidence" value="ECO:0007669"/>
    <property type="project" value="TreeGrafter"/>
</dbReference>
<feature type="chain" id="PRO_5040305567" evidence="4">
    <location>
        <begin position="19"/>
        <end position="464"/>
    </location>
</feature>
<keyword evidence="4" id="KW-0732">Signal</keyword>
<evidence type="ECO:0000256" key="4">
    <source>
        <dbReference type="SAM" id="SignalP"/>
    </source>
</evidence>
<feature type="region of interest" description="Disordered" evidence="2">
    <location>
        <begin position="411"/>
        <end position="435"/>
    </location>
</feature>
<dbReference type="OrthoDB" id="5135119at2759"/>
<evidence type="ECO:0000256" key="3">
    <source>
        <dbReference type="SAM" id="Phobius"/>
    </source>
</evidence>
<proteinExistence type="predicted"/>
<reference evidence="5 6" key="1">
    <citation type="submission" date="2021-08" db="EMBL/GenBank/DDBJ databases">
        <title>Draft Genome Sequence of Phanerochaete sordida strain YK-624.</title>
        <authorList>
            <person name="Mori T."/>
            <person name="Dohra H."/>
            <person name="Suzuki T."/>
            <person name="Kawagishi H."/>
            <person name="Hirai H."/>
        </authorList>
    </citation>
    <scope>NUCLEOTIDE SEQUENCE [LARGE SCALE GENOMIC DNA]</scope>
    <source>
        <strain evidence="5 6">YK-624</strain>
    </source>
</reference>
<name>A0A9P3LI85_9APHY</name>
<dbReference type="InterPro" id="IPR007312">
    <property type="entry name" value="Phosphoesterase"/>
</dbReference>
<keyword evidence="3" id="KW-1133">Transmembrane helix</keyword>
<dbReference type="PANTHER" id="PTHR31956">
    <property type="entry name" value="NON-SPECIFIC PHOSPHOLIPASE C4-RELATED"/>
    <property type="match status" value="1"/>
</dbReference>
<comment type="caution">
    <text evidence="5">The sequence shown here is derived from an EMBL/GenBank/DDBJ whole genome shotgun (WGS) entry which is preliminary data.</text>
</comment>
<dbReference type="GO" id="GO:0016788">
    <property type="term" value="F:hydrolase activity, acting on ester bonds"/>
    <property type="evidence" value="ECO:0007669"/>
    <property type="project" value="InterPro"/>
</dbReference>
<accession>A0A9P3LI85</accession>
<organism evidence="5 6">
    <name type="scientific">Phanerochaete sordida</name>
    <dbReference type="NCBI Taxonomy" id="48140"/>
    <lineage>
        <taxon>Eukaryota</taxon>
        <taxon>Fungi</taxon>
        <taxon>Dikarya</taxon>
        <taxon>Basidiomycota</taxon>
        <taxon>Agaricomycotina</taxon>
        <taxon>Agaricomycetes</taxon>
        <taxon>Polyporales</taxon>
        <taxon>Phanerochaetaceae</taxon>
        <taxon>Phanerochaete</taxon>
    </lineage>
</organism>
<feature type="transmembrane region" description="Helical" evidence="3">
    <location>
        <begin position="441"/>
        <end position="463"/>
    </location>
</feature>
<dbReference type="InterPro" id="IPR017850">
    <property type="entry name" value="Alkaline_phosphatase_core_sf"/>
</dbReference>
<keyword evidence="6" id="KW-1185">Reference proteome</keyword>
<evidence type="ECO:0000313" key="6">
    <source>
        <dbReference type="Proteomes" id="UP000703269"/>
    </source>
</evidence>
<dbReference type="Proteomes" id="UP000703269">
    <property type="component" value="Unassembled WGS sequence"/>
</dbReference>
<dbReference type="PANTHER" id="PTHR31956:SF8">
    <property type="entry name" value="ACID PHOSPHATASE PHOA (AFU_ORTHOLOGUE AFUA_1G03570)"/>
    <property type="match status" value="1"/>
</dbReference>
<gene>
    <name evidence="5" type="ORF">PsYK624_122930</name>
</gene>
<keyword evidence="3" id="KW-0472">Membrane</keyword>
<dbReference type="AlphaFoldDB" id="A0A9P3LI85"/>
<feature type="signal peptide" evidence="4">
    <location>
        <begin position="1"/>
        <end position="18"/>
    </location>
</feature>
<evidence type="ECO:0000256" key="2">
    <source>
        <dbReference type="SAM" id="MobiDB-lite"/>
    </source>
</evidence>
<dbReference type="Pfam" id="PF04185">
    <property type="entry name" value="Phosphoesterase"/>
    <property type="match status" value="1"/>
</dbReference>
<evidence type="ECO:0000256" key="1">
    <source>
        <dbReference type="ARBA" id="ARBA00022801"/>
    </source>
</evidence>
<protein>
    <submittedName>
        <fullName evidence="5">Phosphoesterase family-domain-containing protein</fullName>
    </submittedName>
</protein>
<sequence length="464" mass="49260">MFSQSLVLLVALVPAALAAQAPVFVPPALTPLSTSTNYTGATNGTLSNQTVVPGKVFDRFIQIWLENTDYNDAATSQAFMELKSQGLLLSQYYAVTHPSEPNYAAVVGGDFWGMGDDNWYNIPSNISTVIDLLEDKSISWASYMENMPDDGFQGFNFTSPNYLNASAPDYTYYVRKHNPPILYDSVVSVPERLARIRNFNDLVADVNASAIPQWLFITPNMVNDGHDTSIDFASEWLEFWLPTMLADPNFNDNRTIILLTFDENESYNINNRIYTLVLGNGLPANLKGQEDDTYYTHYSAISTVQANWGLKSLGRQDTNKTVSNVFSFVASATNYTNMNVTGDAVPLTNLTTVFNGPLNAAQYVPFTAPNMNASGAGGQGVFVAPSLNTSFTAAVAPGPVNLTALGEVVPASGPPNGTVPGAPAPTTSGSGGSGGSGSSGALALAAVPGALTLALGALVGAVLL</sequence>
<evidence type="ECO:0000313" key="5">
    <source>
        <dbReference type="EMBL" id="GJE96100.1"/>
    </source>
</evidence>
<keyword evidence="3" id="KW-0812">Transmembrane</keyword>
<keyword evidence="1" id="KW-0378">Hydrolase</keyword>